<keyword evidence="4" id="KW-1185">Reference proteome</keyword>
<organism evidence="3 4">
    <name type="scientific">Panicum miliaceum</name>
    <name type="common">Proso millet</name>
    <name type="synonym">Broomcorn millet</name>
    <dbReference type="NCBI Taxonomy" id="4540"/>
    <lineage>
        <taxon>Eukaryota</taxon>
        <taxon>Viridiplantae</taxon>
        <taxon>Streptophyta</taxon>
        <taxon>Embryophyta</taxon>
        <taxon>Tracheophyta</taxon>
        <taxon>Spermatophyta</taxon>
        <taxon>Magnoliopsida</taxon>
        <taxon>Liliopsida</taxon>
        <taxon>Poales</taxon>
        <taxon>Poaceae</taxon>
        <taxon>PACMAD clade</taxon>
        <taxon>Panicoideae</taxon>
        <taxon>Panicodae</taxon>
        <taxon>Paniceae</taxon>
        <taxon>Panicinae</taxon>
        <taxon>Panicum</taxon>
        <taxon>Panicum sect. Panicum</taxon>
    </lineage>
</organism>
<dbReference type="Proteomes" id="UP000275267">
    <property type="component" value="Unassembled WGS sequence"/>
</dbReference>
<dbReference type="OrthoDB" id="642536at2759"/>
<evidence type="ECO:0000259" key="2">
    <source>
        <dbReference type="Pfam" id="PF03478"/>
    </source>
</evidence>
<dbReference type="STRING" id="4540.A0A3L6PEB1"/>
<sequence length="256" mass="28055">MSGPAIASTIAQGDGDEEEVESVRDWSRMPADMVRICASLLDCNVDRMNMSAQCTAWRSALGRTLRGIQLPWMLIPYSRTCLPEPHILPHAHFFCFLSNRGHKVPVPPYAFTARFIGSYPDGWLLVAFGHAVSYAVLNLSTRVKVKVANSLVWSAFPLGEPMVLRAATLSGSPANKAACVVGAICTTVQPTYLCRTFLAFSRLGASFFSDVTEVDIEDVIYAGQSFFCLARSGDVIICTPEFNEASHPNYSLQVHK</sequence>
<proteinExistence type="predicted"/>
<dbReference type="PANTHER" id="PTHR33110:SF121">
    <property type="entry name" value="DUF295 DOMAIN-CONTAINING PROTEIN"/>
    <property type="match status" value="1"/>
</dbReference>
<evidence type="ECO:0000256" key="1">
    <source>
        <dbReference type="SAM" id="MobiDB-lite"/>
    </source>
</evidence>
<feature type="domain" description="KIB1-4 beta-propeller" evidence="2">
    <location>
        <begin position="102"/>
        <end position="244"/>
    </location>
</feature>
<evidence type="ECO:0000313" key="3">
    <source>
        <dbReference type="EMBL" id="RLM55903.1"/>
    </source>
</evidence>
<dbReference type="InterPro" id="IPR005174">
    <property type="entry name" value="KIB1-4_b-propeller"/>
</dbReference>
<gene>
    <name evidence="3" type="ORF">C2845_PM10G12700</name>
</gene>
<feature type="region of interest" description="Disordered" evidence="1">
    <location>
        <begin position="1"/>
        <end position="21"/>
    </location>
</feature>
<dbReference type="EMBL" id="PQIB02000018">
    <property type="protein sequence ID" value="RLM55903.1"/>
    <property type="molecule type" value="Genomic_DNA"/>
</dbReference>
<accession>A0A3L6PEB1</accession>
<dbReference type="PANTHER" id="PTHR33110">
    <property type="entry name" value="F-BOX/KELCH-REPEAT PROTEIN-RELATED"/>
    <property type="match status" value="1"/>
</dbReference>
<evidence type="ECO:0000313" key="4">
    <source>
        <dbReference type="Proteomes" id="UP000275267"/>
    </source>
</evidence>
<dbReference type="Pfam" id="PF03478">
    <property type="entry name" value="Beta-prop_KIB1-4"/>
    <property type="match status" value="1"/>
</dbReference>
<comment type="caution">
    <text evidence="3">The sequence shown here is derived from an EMBL/GenBank/DDBJ whole genome shotgun (WGS) entry which is preliminary data.</text>
</comment>
<reference evidence="4" key="1">
    <citation type="journal article" date="2019" name="Nat. Commun.">
        <title>The genome of broomcorn millet.</title>
        <authorList>
            <person name="Zou C."/>
            <person name="Miki D."/>
            <person name="Li D."/>
            <person name="Tang Q."/>
            <person name="Xiao L."/>
            <person name="Rajput S."/>
            <person name="Deng P."/>
            <person name="Jia W."/>
            <person name="Huang R."/>
            <person name="Zhang M."/>
            <person name="Sun Y."/>
            <person name="Hu J."/>
            <person name="Fu X."/>
            <person name="Schnable P.S."/>
            <person name="Li F."/>
            <person name="Zhang H."/>
            <person name="Feng B."/>
            <person name="Zhu X."/>
            <person name="Liu R."/>
            <person name="Schnable J.C."/>
            <person name="Zhu J.-K."/>
            <person name="Zhang H."/>
        </authorList>
    </citation>
    <scope>NUCLEOTIDE SEQUENCE [LARGE SCALE GENOMIC DNA]</scope>
</reference>
<name>A0A3L6PEB1_PANMI</name>
<protein>
    <submittedName>
        <fullName evidence="3">F-box/kelch-repeat protein</fullName>
    </submittedName>
</protein>
<dbReference type="AlphaFoldDB" id="A0A3L6PEB1"/>